<dbReference type="KEGG" id="bnn:FOA43_001256"/>
<evidence type="ECO:0000313" key="8">
    <source>
        <dbReference type="Proteomes" id="UP000662931"/>
    </source>
</evidence>
<dbReference type="OrthoDB" id="690068at2759"/>
<sequence length="426" mass="45527">MDSLDSLEEYVDNYNGDNKGSVVNTPGDLATVDDYGLSGDGASPYTGPNLPADISNLAESLNFSGNVHGQINSIAKTGTSNGQIANMDTYGAQAVPSFKADDFFLSSNTTSQTNSKSLNLDDENNFASPISTDAAALQAYGSNQGLSSGTNSQYFSPRPVSEAPPMSKRSGSISNQLGKSYTSQLGTSLNNMLSPASTYDGLAESPYGSFQGSYNENYLNSPMNSPSLKAFGSPASVGSHLNPKNAMSKEGKLSRRRELHNAVERRRRDLIKEKIRELGTLIPPSILCDISKLKTSQQKKEIRANKSTILAKSVDYIQYLQDILLMQEDRKGLLASKITTLVETGVPVPEGKLNGPEGGRVKQEIGSLGFAPTVSSTTYSNTTSPFALSSDSPLKGGEDPDAYLKEFLNTTPPGGPEVQYDNYGEE</sequence>
<evidence type="ECO:0000256" key="3">
    <source>
        <dbReference type="ARBA" id="ARBA00023163"/>
    </source>
</evidence>
<dbReference type="GO" id="GO:0046983">
    <property type="term" value="F:protein dimerization activity"/>
    <property type="evidence" value="ECO:0007669"/>
    <property type="project" value="InterPro"/>
</dbReference>
<dbReference type="GO" id="GO:0000981">
    <property type="term" value="F:DNA-binding transcription factor activity, RNA polymerase II-specific"/>
    <property type="evidence" value="ECO:0007669"/>
    <property type="project" value="TreeGrafter"/>
</dbReference>
<keyword evidence="4" id="KW-0539">Nucleus</keyword>
<keyword evidence="3" id="KW-0804">Transcription</keyword>
<gene>
    <name evidence="7" type="ORF">FOA43_001256</name>
</gene>
<evidence type="ECO:0000313" key="7">
    <source>
        <dbReference type="EMBL" id="QPG73941.1"/>
    </source>
</evidence>
<feature type="region of interest" description="Disordered" evidence="5">
    <location>
        <begin position="234"/>
        <end position="259"/>
    </location>
</feature>
<dbReference type="GeneID" id="62194657"/>
<dbReference type="RefSeq" id="XP_038777506.1">
    <property type="nucleotide sequence ID" value="XM_038921578.1"/>
</dbReference>
<evidence type="ECO:0000256" key="5">
    <source>
        <dbReference type="SAM" id="MobiDB-lite"/>
    </source>
</evidence>
<name>A0A875RX15_EENNA</name>
<evidence type="ECO:0000256" key="4">
    <source>
        <dbReference type="ARBA" id="ARBA00023242"/>
    </source>
</evidence>
<keyword evidence="2" id="KW-0805">Transcription regulation</keyword>
<dbReference type="InterPro" id="IPR051732">
    <property type="entry name" value="USF"/>
</dbReference>
<dbReference type="CDD" id="cd11387">
    <property type="entry name" value="bHLHzip_USF_MITF"/>
    <property type="match status" value="1"/>
</dbReference>
<dbReference type="InterPro" id="IPR011598">
    <property type="entry name" value="bHLH_dom"/>
</dbReference>
<dbReference type="EMBL" id="CP064812">
    <property type="protein sequence ID" value="QPG73941.1"/>
    <property type="molecule type" value="Genomic_DNA"/>
</dbReference>
<dbReference type="Proteomes" id="UP000662931">
    <property type="component" value="Chromosome 1"/>
</dbReference>
<dbReference type="PANTHER" id="PTHR46117:SF3">
    <property type="entry name" value="FI24210P1"/>
    <property type="match status" value="1"/>
</dbReference>
<keyword evidence="8" id="KW-1185">Reference proteome</keyword>
<dbReference type="PANTHER" id="PTHR46117">
    <property type="entry name" value="FI24210P1"/>
    <property type="match status" value="1"/>
</dbReference>
<reference evidence="7" key="1">
    <citation type="submission" date="2020-10" db="EMBL/GenBank/DDBJ databases">
        <authorList>
            <person name="Roach M.J.R."/>
        </authorList>
    </citation>
    <scope>NUCLEOTIDE SEQUENCE</scope>
    <source>
        <strain evidence="7">CBS 1945</strain>
    </source>
</reference>
<dbReference type="InterPro" id="IPR036638">
    <property type="entry name" value="HLH_DNA-bd_sf"/>
</dbReference>
<dbReference type="GO" id="GO:0005634">
    <property type="term" value="C:nucleus"/>
    <property type="evidence" value="ECO:0007669"/>
    <property type="project" value="UniProtKB-SubCell"/>
</dbReference>
<feature type="region of interest" description="Disordered" evidence="5">
    <location>
        <begin position="147"/>
        <end position="173"/>
    </location>
</feature>
<evidence type="ECO:0000256" key="1">
    <source>
        <dbReference type="ARBA" id="ARBA00004123"/>
    </source>
</evidence>
<dbReference type="Pfam" id="PF00010">
    <property type="entry name" value="HLH"/>
    <property type="match status" value="1"/>
</dbReference>
<comment type="subcellular location">
    <subcellularLocation>
        <location evidence="1">Nucleus</location>
    </subcellularLocation>
</comment>
<accession>A0A875RX15</accession>
<feature type="domain" description="BHLH" evidence="6">
    <location>
        <begin position="255"/>
        <end position="320"/>
    </location>
</feature>
<evidence type="ECO:0000259" key="6">
    <source>
        <dbReference type="PROSITE" id="PS50888"/>
    </source>
</evidence>
<dbReference type="GO" id="GO:0000978">
    <property type="term" value="F:RNA polymerase II cis-regulatory region sequence-specific DNA binding"/>
    <property type="evidence" value="ECO:0007669"/>
    <property type="project" value="TreeGrafter"/>
</dbReference>
<dbReference type="SUPFAM" id="SSF47459">
    <property type="entry name" value="HLH, helix-loop-helix DNA-binding domain"/>
    <property type="match status" value="1"/>
</dbReference>
<feature type="region of interest" description="Disordered" evidence="5">
    <location>
        <begin position="382"/>
        <end position="401"/>
    </location>
</feature>
<dbReference type="AlphaFoldDB" id="A0A875RX15"/>
<dbReference type="PROSITE" id="PS50888">
    <property type="entry name" value="BHLH"/>
    <property type="match status" value="1"/>
</dbReference>
<organism evidence="7 8">
    <name type="scientific">Eeniella nana</name>
    <name type="common">Yeast</name>
    <name type="synonym">Brettanomyces nanus</name>
    <dbReference type="NCBI Taxonomy" id="13502"/>
    <lineage>
        <taxon>Eukaryota</taxon>
        <taxon>Fungi</taxon>
        <taxon>Dikarya</taxon>
        <taxon>Ascomycota</taxon>
        <taxon>Saccharomycotina</taxon>
        <taxon>Pichiomycetes</taxon>
        <taxon>Pichiales</taxon>
        <taxon>Pichiaceae</taxon>
        <taxon>Brettanomyces</taxon>
    </lineage>
</organism>
<dbReference type="Gene3D" id="4.10.280.10">
    <property type="entry name" value="Helix-loop-helix DNA-binding domain"/>
    <property type="match status" value="1"/>
</dbReference>
<evidence type="ECO:0000256" key="2">
    <source>
        <dbReference type="ARBA" id="ARBA00023015"/>
    </source>
</evidence>
<dbReference type="SMART" id="SM00353">
    <property type="entry name" value="HLH"/>
    <property type="match status" value="1"/>
</dbReference>
<proteinExistence type="predicted"/>
<protein>
    <recommendedName>
        <fullName evidence="6">BHLH domain-containing protein</fullName>
    </recommendedName>
</protein>